<accession>A0A7K0KIQ5</accession>
<feature type="coiled-coil region" evidence="1">
    <location>
        <begin position="87"/>
        <end position="178"/>
    </location>
</feature>
<dbReference type="Proteomes" id="UP000438914">
    <property type="component" value="Unassembled WGS sequence"/>
</dbReference>
<feature type="chain" id="PRO_5029778507" description="Lipoprotein" evidence="2">
    <location>
        <begin position="22"/>
        <end position="299"/>
    </location>
</feature>
<keyword evidence="2" id="KW-0732">Signal</keyword>
<gene>
    <name evidence="3" type="ORF">FYJ73_11830</name>
</gene>
<comment type="caution">
    <text evidence="3">The sequence shown here is derived from an EMBL/GenBank/DDBJ whole genome shotgun (WGS) entry which is preliminary data.</text>
</comment>
<sequence length="299" mass="32952">MKKTKHLVMAFALATVAIGLGSCNGNNKNAQLQSQLDSLATADSLHQEDIKAMTDFVDIMSSGLDSISGQEGQIKQMGQEQGGKLDKARLRQQLNSLAQLVTRQRNRINELEKSLKGQNSSYSQRVKKLIAYYKAQLDEKDKTIAELKTELDSKNADIATLNEHVEKLTTNVNDLTASNNELGQTVASQKTTIAEQDQAIHEAFVTVGTSKDLKTRGLLTGGFLAKKKVDVSKLSSAGFTKVDIRNYNDVVLKSKKPKIMTQMPSDSYTLRDNGNGTTTLHINDANRFWSVSKYLVVKL</sequence>
<evidence type="ECO:0000313" key="3">
    <source>
        <dbReference type="EMBL" id="MST85345.1"/>
    </source>
</evidence>
<name>A0A7K0KIQ5_9BACT</name>
<proteinExistence type="predicted"/>
<dbReference type="PROSITE" id="PS51257">
    <property type="entry name" value="PROKAR_LIPOPROTEIN"/>
    <property type="match status" value="1"/>
</dbReference>
<evidence type="ECO:0008006" key="5">
    <source>
        <dbReference type="Google" id="ProtNLM"/>
    </source>
</evidence>
<dbReference type="RefSeq" id="WP_154534933.1">
    <property type="nucleotide sequence ID" value="NZ_VUNG01000035.1"/>
</dbReference>
<feature type="signal peptide" evidence="2">
    <location>
        <begin position="1"/>
        <end position="21"/>
    </location>
</feature>
<dbReference type="Gene3D" id="1.10.287.1490">
    <property type="match status" value="1"/>
</dbReference>
<evidence type="ECO:0000256" key="1">
    <source>
        <dbReference type="SAM" id="Coils"/>
    </source>
</evidence>
<evidence type="ECO:0000256" key="2">
    <source>
        <dbReference type="SAM" id="SignalP"/>
    </source>
</evidence>
<keyword evidence="1" id="KW-0175">Coiled coil</keyword>
<dbReference type="EMBL" id="VUNG01000035">
    <property type="protein sequence ID" value="MST85345.1"/>
    <property type="molecule type" value="Genomic_DNA"/>
</dbReference>
<protein>
    <recommendedName>
        <fullName evidence="5">Lipoprotein</fullName>
    </recommendedName>
</protein>
<organism evidence="3 4">
    <name type="scientific">Hallella mizrahii</name>
    <dbReference type="NCBI Taxonomy" id="2606637"/>
    <lineage>
        <taxon>Bacteria</taxon>
        <taxon>Pseudomonadati</taxon>
        <taxon>Bacteroidota</taxon>
        <taxon>Bacteroidia</taxon>
        <taxon>Bacteroidales</taxon>
        <taxon>Prevotellaceae</taxon>
        <taxon>Hallella</taxon>
    </lineage>
</organism>
<dbReference type="AlphaFoldDB" id="A0A7K0KIQ5"/>
<keyword evidence="4" id="KW-1185">Reference proteome</keyword>
<reference evidence="3 4" key="1">
    <citation type="submission" date="2019-08" db="EMBL/GenBank/DDBJ databases">
        <title>In-depth cultivation of the pig gut microbiome towards novel bacterial diversity and tailored functional studies.</title>
        <authorList>
            <person name="Wylensek D."/>
            <person name="Hitch T.C.A."/>
            <person name="Clavel T."/>
        </authorList>
    </citation>
    <scope>NUCLEOTIDE SEQUENCE [LARGE SCALE GENOMIC DNA]</scope>
    <source>
        <strain evidence="3 4">LKV-178-WT-2A</strain>
    </source>
</reference>
<evidence type="ECO:0000313" key="4">
    <source>
        <dbReference type="Proteomes" id="UP000438914"/>
    </source>
</evidence>